<comment type="function">
    <text evidence="6">May be a carrier protein for lipids.</text>
</comment>
<keyword evidence="5" id="KW-0325">Glycoprotein</keyword>
<dbReference type="SUPFAM" id="SSF47565">
    <property type="entry name" value="Insect pheromone/odorant-binding proteins"/>
    <property type="match status" value="1"/>
</dbReference>
<sequence length="157" mass="17913">MNNLLKFSIAFAVVSAISCQDFTEEQRKKIIENRQQCIKETKVDPELIEKADYGEFTDDAALRCFTKCFYQKAGFVNDKGEVQKDVIEAKLPAQADKKKALEIVDKCQVKGKDACETVYLIHKCYFEHTHPKLDAAEVSKEALKKDDQKTDKADKKN</sequence>
<dbReference type="InterPro" id="IPR036728">
    <property type="entry name" value="PBP_GOBP_sf"/>
</dbReference>
<evidence type="ECO:0000256" key="7">
    <source>
        <dbReference type="SAM" id="SignalP"/>
    </source>
</evidence>
<proteinExistence type="inferred from homology"/>
<dbReference type="GO" id="GO:0005615">
    <property type="term" value="C:extracellular space"/>
    <property type="evidence" value="ECO:0007669"/>
    <property type="project" value="TreeGrafter"/>
</dbReference>
<comment type="subcellular location">
    <subcellularLocation>
        <location evidence="1">Secreted</location>
    </subcellularLocation>
</comment>
<gene>
    <name evidence="8" type="ORF">CEUTPL_LOCUS5085</name>
</gene>
<evidence type="ECO:0000256" key="5">
    <source>
        <dbReference type="ARBA" id="ARBA00023180"/>
    </source>
</evidence>
<dbReference type="PANTHER" id="PTHR11857:SF43">
    <property type="entry name" value="GEO07291P1-RELATED"/>
    <property type="match status" value="1"/>
</dbReference>
<accession>A0A9N9QGX5</accession>
<feature type="signal peptide" evidence="7">
    <location>
        <begin position="1"/>
        <end position="19"/>
    </location>
</feature>
<comment type="similarity">
    <text evidence="2">Belongs to the PBP/GOBP family.</text>
</comment>
<dbReference type="Pfam" id="PF01395">
    <property type="entry name" value="PBP_GOBP"/>
    <property type="match status" value="1"/>
</dbReference>
<keyword evidence="3" id="KW-0964">Secreted</keyword>
<evidence type="ECO:0000313" key="9">
    <source>
        <dbReference type="Proteomes" id="UP001152799"/>
    </source>
</evidence>
<dbReference type="InterPro" id="IPR006170">
    <property type="entry name" value="PBP/GOBP"/>
</dbReference>
<dbReference type="OrthoDB" id="6601693at2759"/>
<evidence type="ECO:0000256" key="4">
    <source>
        <dbReference type="ARBA" id="ARBA00022729"/>
    </source>
</evidence>
<keyword evidence="9" id="KW-1185">Reference proteome</keyword>
<dbReference type="PANTHER" id="PTHR11857">
    <property type="entry name" value="ODORANT BINDING PROTEIN-RELATED"/>
    <property type="match status" value="1"/>
</dbReference>
<name>A0A9N9QGX5_9CUCU</name>
<protein>
    <submittedName>
        <fullName evidence="8">Uncharacterized protein</fullName>
    </submittedName>
</protein>
<dbReference type="FunFam" id="1.10.238.20:FF:000001">
    <property type="entry name" value="General odorant-binding protein lush"/>
    <property type="match status" value="1"/>
</dbReference>
<reference evidence="8" key="1">
    <citation type="submission" date="2022-01" db="EMBL/GenBank/DDBJ databases">
        <authorList>
            <person name="King R."/>
        </authorList>
    </citation>
    <scope>NUCLEOTIDE SEQUENCE</scope>
</reference>
<dbReference type="GO" id="GO:0007608">
    <property type="term" value="P:sensory perception of smell"/>
    <property type="evidence" value="ECO:0007669"/>
    <property type="project" value="TreeGrafter"/>
</dbReference>
<dbReference type="EMBL" id="OU892278">
    <property type="protein sequence ID" value="CAG9764445.1"/>
    <property type="molecule type" value="Genomic_DNA"/>
</dbReference>
<dbReference type="GO" id="GO:0005549">
    <property type="term" value="F:odorant binding"/>
    <property type="evidence" value="ECO:0007669"/>
    <property type="project" value="InterPro"/>
</dbReference>
<evidence type="ECO:0000256" key="6">
    <source>
        <dbReference type="ARBA" id="ARBA00056866"/>
    </source>
</evidence>
<evidence type="ECO:0000256" key="2">
    <source>
        <dbReference type="ARBA" id="ARBA00008098"/>
    </source>
</evidence>
<evidence type="ECO:0000313" key="8">
    <source>
        <dbReference type="EMBL" id="CAG9764445.1"/>
    </source>
</evidence>
<dbReference type="Proteomes" id="UP001152799">
    <property type="component" value="Chromosome 2"/>
</dbReference>
<feature type="chain" id="PRO_5040411699" evidence="7">
    <location>
        <begin position="20"/>
        <end position="157"/>
    </location>
</feature>
<dbReference type="AlphaFoldDB" id="A0A9N9QGX5"/>
<organism evidence="8 9">
    <name type="scientific">Ceutorhynchus assimilis</name>
    <name type="common">cabbage seed weevil</name>
    <dbReference type="NCBI Taxonomy" id="467358"/>
    <lineage>
        <taxon>Eukaryota</taxon>
        <taxon>Metazoa</taxon>
        <taxon>Ecdysozoa</taxon>
        <taxon>Arthropoda</taxon>
        <taxon>Hexapoda</taxon>
        <taxon>Insecta</taxon>
        <taxon>Pterygota</taxon>
        <taxon>Neoptera</taxon>
        <taxon>Endopterygota</taxon>
        <taxon>Coleoptera</taxon>
        <taxon>Polyphaga</taxon>
        <taxon>Cucujiformia</taxon>
        <taxon>Curculionidae</taxon>
        <taxon>Ceutorhynchinae</taxon>
        <taxon>Ceutorhynchus</taxon>
    </lineage>
</organism>
<evidence type="ECO:0000256" key="3">
    <source>
        <dbReference type="ARBA" id="ARBA00022525"/>
    </source>
</evidence>
<evidence type="ECO:0000256" key="1">
    <source>
        <dbReference type="ARBA" id="ARBA00004613"/>
    </source>
</evidence>
<dbReference type="SMART" id="SM00708">
    <property type="entry name" value="PhBP"/>
    <property type="match status" value="1"/>
</dbReference>
<dbReference type="PROSITE" id="PS51257">
    <property type="entry name" value="PROKAR_LIPOPROTEIN"/>
    <property type="match status" value="1"/>
</dbReference>
<dbReference type="CDD" id="cd23992">
    <property type="entry name" value="PBP_GOBP"/>
    <property type="match status" value="1"/>
</dbReference>
<keyword evidence="4 7" id="KW-0732">Signal</keyword>
<dbReference type="Gene3D" id="1.10.238.20">
    <property type="entry name" value="Pheromone/general odorant binding protein domain"/>
    <property type="match status" value="1"/>
</dbReference>